<evidence type="ECO:0000256" key="5">
    <source>
        <dbReference type="ARBA" id="ARBA00022833"/>
    </source>
</evidence>
<keyword evidence="8" id="KW-0812">Transmembrane</keyword>
<dbReference type="SMART" id="SM00184">
    <property type="entry name" value="RING"/>
    <property type="match status" value="1"/>
</dbReference>
<reference evidence="10 11" key="1">
    <citation type="journal article" date="2022" name="Cell">
        <title>Repeat-based holocentromeres influence genome architecture and karyotype evolution.</title>
        <authorList>
            <person name="Hofstatter P.G."/>
            <person name="Thangavel G."/>
            <person name="Lux T."/>
            <person name="Neumann P."/>
            <person name="Vondrak T."/>
            <person name="Novak P."/>
            <person name="Zhang M."/>
            <person name="Costa L."/>
            <person name="Castellani M."/>
            <person name="Scott A."/>
            <person name="Toegelov H."/>
            <person name="Fuchs J."/>
            <person name="Mata-Sucre Y."/>
            <person name="Dias Y."/>
            <person name="Vanzela A.L.L."/>
            <person name="Huettel B."/>
            <person name="Almeida C.C.S."/>
            <person name="Simkova H."/>
            <person name="Souza G."/>
            <person name="Pedrosa-Harand A."/>
            <person name="Macas J."/>
            <person name="Mayer K.F.X."/>
            <person name="Houben A."/>
            <person name="Marques A."/>
        </authorList>
    </citation>
    <scope>NUCLEOTIDE SEQUENCE [LARGE SCALE GENOMIC DNA]</scope>
    <source>
        <strain evidence="10">RhyTen1mFocal</strain>
    </source>
</reference>
<keyword evidence="8" id="KW-1133">Transmembrane helix</keyword>
<feature type="domain" description="RING-type" evidence="9">
    <location>
        <begin position="106"/>
        <end position="155"/>
    </location>
</feature>
<accession>A0AAD6EM91</accession>
<sequence length="198" mass="21987">MELLLLQSTPLPQFFPGGAAASATASSPSASDPASPSHELPTLLLFFVLVVGFLFFLLGFLLRDICRCLCRRSILGKRRNGIDPAILSSFPVLPYDAVRTQCGPDCAVCLAEYGNHDETQLQPVWVRVLTVCGHVFHSECIDVWLESHVTCPICRSDLRRPPDEVIMKAFMEAQEMWKKRGESEELHGDEVMKGVNLV</sequence>
<evidence type="ECO:0000256" key="3">
    <source>
        <dbReference type="ARBA" id="ARBA00022723"/>
    </source>
</evidence>
<keyword evidence="8" id="KW-0472">Membrane</keyword>
<evidence type="ECO:0000256" key="8">
    <source>
        <dbReference type="SAM" id="Phobius"/>
    </source>
</evidence>
<dbReference type="SUPFAM" id="SSF57850">
    <property type="entry name" value="RING/U-box"/>
    <property type="match status" value="1"/>
</dbReference>
<keyword evidence="3" id="KW-0479">Metal-binding</keyword>
<evidence type="ECO:0000256" key="6">
    <source>
        <dbReference type="ARBA" id="ARBA00024209"/>
    </source>
</evidence>
<evidence type="ECO:0000256" key="1">
    <source>
        <dbReference type="ARBA" id="ARBA00000900"/>
    </source>
</evidence>
<comment type="catalytic activity">
    <reaction evidence="1">
        <text>S-ubiquitinyl-[E2 ubiquitin-conjugating enzyme]-L-cysteine + [acceptor protein]-L-lysine = [E2 ubiquitin-conjugating enzyme]-L-cysteine + N(6)-ubiquitinyl-[acceptor protein]-L-lysine.</text>
        <dbReference type="EC" id="2.3.2.27"/>
    </reaction>
</comment>
<feature type="transmembrane region" description="Helical" evidence="8">
    <location>
        <begin position="43"/>
        <end position="62"/>
    </location>
</feature>
<evidence type="ECO:0000256" key="4">
    <source>
        <dbReference type="ARBA" id="ARBA00022771"/>
    </source>
</evidence>
<evidence type="ECO:0000259" key="9">
    <source>
        <dbReference type="PROSITE" id="PS50089"/>
    </source>
</evidence>
<evidence type="ECO:0000256" key="2">
    <source>
        <dbReference type="ARBA" id="ARBA00012483"/>
    </source>
</evidence>
<dbReference type="PROSITE" id="PS50089">
    <property type="entry name" value="ZF_RING_2"/>
    <property type="match status" value="1"/>
</dbReference>
<dbReference type="PANTHER" id="PTHR14155">
    <property type="entry name" value="RING FINGER DOMAIN-CONTAINING"/>
    <property type="match status" value="1"/>
</dbReference>
<organism evidence="10 11">
    <name type="scientific">Rhynchospora tenuis</name>
    <dbReference type="NCBI Taxonomy" id="198213"/>
    <lineage>
        <taxon>Eukaryota</taxon>
        <taxon>Viridiplantae</taxon>
        <taxon>Streptophyta</taxon>
        <taxon>Embryophyta</taxon>
        <taxon>Tracheophyta</taxon>
        <taxon>Spermatophyta</taxon>
        <taxon>Magnoliopsida</taxon>
        <taxon>Liliopsida</taxon>
        <taxon>Poales</taxon>
        <taxon>Cyperaceae</taxon>
        <taxon>Cyperoideae</taxon>
        <taxon>Rhynchosporeae</taxon>
        <taxon>Rhynchospora</taxon>
    </lineage>
</organism>
<keyword evidence="11" id="KW-1185">Reference proteome</keyword>
<comment type="similarity">
    <text evidence="6">Belongs to the RING-type zinc finger family. ATL subfamily.</text>
</comment>
<dbReference type="InterPro" id="IPR001841">
    <property type="entry name" value="Znf_RING"/>
</dbReference>
<dbReference type="InterPro" id="IPR053238">
    <property type="entry name" value="RING-H2_zinc_finger"/>
</dbReference>
<dbReference type="GO" id="GO:0008270">
    <property type="term" value="F:zinc ion binding"/>
    <property type="evidence" value="ECO:0007669"/>
    <property type="project" value="UniProtKB-KW"/>
</dbReference>
<dbReference type="Gene3D" id="3.30.40.10">
    <property type="entry name" value="Zinc/RING finger domain, C3HC4 (zinc finger)"/>
    <property type="match status" value="1"/>
</dbReference>
<dbReference type="PANTHER" id="PTHR14155:SF627">
    <property type="entry name" value="OS06G0192800 PROTEIN"/>
    <property type="match status" value="1"/>
</dbReference>
<keyword evidence="4 7" id="KW-0863">Zinc-finger</keyword>
<evidence type="ECO:0000256" key="7">
    <source>
        <dbReference type="PROSITE-ProRule" id="PRU00175"/>
    </source>
</evidence>
<evidence type="ECO:0000313" key="11">
    <source>
        <dbReference type="Proteomes" id="UP001210211"/>
    </source>
</evidence>
<name>A0AAD6EM91_9POAL</name>
<dbReference type="Proteomes" id="UP001210211">
    <property type="component" value="Unassembled WGS sequence"/>
</dbReference>
<keyword evidence="5" id="KW-0862">Zinc</keyword>
<evidence type="ECO:0000313" key="10">
    <source>
        <dbReference type="EMBL" id="KAJ3689567.1"/>
    </source>
</evidence>
<comment type="caution">
    <text evidence="10">The sequence shown here is derived from an EMBL/GenBank/DDBJ whole genome shotgun (WGS) entry which is preliminary data.</text>
</comment>
<gene>
    <name evidence="10" type="ORF">LUZ61_018731</name>
</gene>
<dbReference type="AlphaFoldDB" id="A0AAD6EM91"/>
<protein>
    <recommendedName>
        <fullName evidence="2">RING-type E3 ubiquitin transferase</fullName>
        <ecNumber evidence="2">2.3.2.27</ecNumber>
    </recommendedName>
</protein>
<dbReference type="GO" id="GO:0061630">
    <property type="term" value="F:ubiquitin protein ligase activity"/>
    <property type="evidence" value="ECO:0007669"/>
    <property type="project" value="UniProtKB-EC"/>
</dbReference>
<dbReference type="EMBL" id="JAMRDG010000002">
    <property type="protein sequence ID" value="KAJ3689567.1"/>
    <property type="molecule type" value="Genomic_DNA"/>
</dbReference>
<dbReference type="Pfam" id="PF13639">
    <property type="entry name" value="zf-RING_2"/>
    <property type="match status" value="1"/>
</dbReference>
<dbReference type="InterPro" id="IPR013083">
    <property type="entry name" value="Znf_RING/FYVE/PHD"/>
</dbReference>
<dbReference type="EC" id="2.3.2.27" evidence="2"/>
<proteinExistence type="inferred from homology"/>